<dbReference type="InterPro" id="IPR004101">
    <property type="entry name" value="Mur_ligase_C"/>
</dbReference>
<dbReference type="InterPro" id="IPR005863">
    <property type="entry name" value="UDP-N-AcMur_synth"/>
</dbReference>
<dbReference type="GO" id="GO:0008766">
    <property type="term" value="F:UDP-N-acetylmuramoylalanyl-D-glutamyl-2,6-diaminopimelate-D-alanyl-D-alanine ligase activity"/>
    <property type="evidence" value="ECO:0007669"/>
    <property type="project" value="RHEA"/>
</dbReference>
<gene>
    <name evidence="10 15" type="primary">murF</name>
    <name evidence="15" type="ORF">L21SP5_03556</name>
</gene>
<dbReference type="Proteomes" id="UP000064893">
    <property type="component" value="Chromosome"/>
</dbReference>
<dbReference type="SUPFAM" id="SSF63418">
    <property type="entry name" value="MurE/MurF N-terminal domain"/>
    <property type="match status" value="1"/>
</dbReference>
<keyword evidence="1 10" id="KW-0963">Cytoplasm</keyword>
<sequence length="442" mass="50252">MNILELYKIFQQNPKICIDSRKAESNSIFFALKGERFDGNKFAADALKKCAFAVVDDPDVATSDRYILVNDVLETLQELAKTHRQEFSIPFIAITGTNGKTTTKELIARVLSQGYKVFSTKGNFNNHIGVPLSLLELTPEYEIAVIEMGANKPGDIRELCEIAQPTHGIITNVGKAHLEGFGSFEKVMETKGELYDYLYVNNGTAFVNYDNEYLEDMNPPRKTIHYGVSKFTHCQGKLISDSPFVSFRWMSTGEMVYDETELDWSDNKRYVELNLVGSYNFENGLAAACIGNFFDVDDKKIKKALESYKPDNYRSQYMKTDNNVLIVDSYNANPTSMKLAIEDFVKFDANSKILVLGDMLELGKVSSREHDVLIHFISDLNTFEDVYYVGEEFCSLKDESTKHWFKDVNELAAELKKKKLKNKTILLKGSRGMQLERIIPEL</sequence>
<dbReference type="GO" id="GO:0005524">
    <property type="term" value="F:ATP binding"/>
    <property type="evidence" value="ECO:0007669"/>
    <property type="project" value="UniProtKB-UniRule"/>
</dbReference>
<protein>
    <recommendedName>
        <fullName evidence="10 11">UDP-N-acetylmuramoyl-tripeptide--D-alanyl-D-alanine ligase</fullName>
        <ecNumber evidence="10 11">6.3.2.10</ecNumber>
    </recommendedName>
    <alternativeName>
        <fullName evidence="10">D-alanyl-D-alanine-adding enzyme</fullName>
    </alternativeName>
</protein>
<keyword evidence="9 10" id="KW-0961">Cell wall biogenesis/degradation</keyword>
<dbReference type="GO" id="GO:0071555">
    <property type="term" value="P:cell wall organization"/>
    <property type="evidence" value="ECO:0007669"/>
    <property type="project" value="UniProtKB-KW"/>
</dbReference>
<evidence type="ECO:0000256" key="2">
    <source>
        <dbReference type="ARBA" id="ARBA00022598"/>
    </source>
</evidence>
<dbReference type="Pfam" id="PF08245">
    <property type="entry name" value="Mur_ligase_M"/>
    <property type="match status" value="1"/>
</dbReference>
<keyword evidence="6 10" id="KW-0133">Cell shape</keyword>
<dbReference type="InterPro" id="IPR035911">
    <property type="entry name" value="MurE/MurF_N"/>
</dbReference>
<evidence type="ECO:0000256" key="11">
    <source>
        <dbReference type="RuleBase" id="RU004136"/>
    </source>
</evidence>
<comment type="subcellular location">
    <subcellularLocation>
        <location evidence="10 11">Cytoplasm</location>
    </subcellularLocation>
</comment>
<evidence type="ECO:0000313" key="15">
    <source>
        <dbReference type="EMBL" id="ALO17164.1"/>
    </source>
</evidence>
<comment type="pathway">
    <text evidence="10 11">Cell wall biogenesis; peptidoglycan biosynthesis.</text>
</comment>
<proteinExistence type="inferred from homology"/>
<dbReference type="GO" id="GO:0051301">
    <property type="term" value="P:cell division"/>
    <property type="evidence" value="ECO:0007669"/>
    <property type="project" value="UniProtKB-KW"/>
</dbReference>
<evidence type="ECO:0000259" key="13">
    <source>
        <dbReference type="Pfam" id="PF02875"/>
    </source>
</evidence>
<dbReference type="EC" id="6.3.2.10" evidence="10 11"/>
<evidence type="ECO:0000256" key="5">
    <source>
        <dbReference type="ARBA" id="ARBA00022840"/>
    </source>
</evidence>
<dbReference type="InterPro" id="IPR051046">
    <property type="entry name" value="MurCDEF_CellWall_CoF430Synth"/>
</dbReference>
<evidence type="ECO:0000313" key="16">
    <source>
        <dbReference type="Proteomes" id="UP000064893"/>
    </source>
</evidence>
<dbReference type="NCBIfam" id="TIGR01143">
    <property type="entry name" value="murF"/>
    <property type="match status" value="1"/>
</dbReference>
<evidence type="ECO:0000256" key="4">
    <source>
        <dbReference type="ARBA" id="ARBA00022741"/>
    </source>
</evidence>
<keyword evidence="5 10" id="KW-0067">ATP-binding</keyword>
<dbReference type="InterPro" id="IPR036615">
    <property type="entry name" value="Mur_ligase_C_dom_sf"/>
</dbReference>
<keyword evidence="7 10" id="KW-0573">Peptidoglycan synthesis</keyword>
<evidence type="ECO:0000256" key="9">
    <source>
        <dbReference type="ARBA" id="ARBA00023316"/>
    </source>
</evidence>
<dbReference type="HAMAP" id="MF_02019">
    <property type="entry name" value="MurF"/>
    <property type="match status" value="1"/>
</dbReference>
<comment type="similarity">
    <text evidence="10">Belongs to the MurCDEF family. MurF subfamily.</text>
</comment>
<dbReference type="KEGG" id="blq:L21SP5_03556"/>
<feature type="binding site" evidence="10">
    <location>
        <begin position="96"/>
        <end position="102"/>
    </location>
    <ligand>
        <name>ATP</name>
        <dbReference type="ChEBI" id="CHEBI:30616"/>
    </ligand>
</feature>
<feature type="domain" description="Mur ligase central" evidence="14">
    <location>
        <begin position="94"/>
        <end position="290"/>
    </location>
</feature>
<dbReference type="SUPFAM" id="SSF53244">
    <property type="entry name" value="MurD-like peptide ligases, peptide-binding domain"/>
    <property type="match status" value="1"/>
</dbReference>
<dbReference type="GO" id="GO:0008360">
    <property type="term" value="P:regulation of cell shape"/>
    <property type="evidence" value="ECO:0007669"/>
    <property type="project" value="UniProtKB-KW"/>
</dbReference>
<evidence type="ECO:0000259" key="12">
    <source>
        <dbReference type="Pfam" id="PF01225"/>
    </source>
</evidence>
<dbReference type="GO" id="GO:0005737">
    <property type="term" value="C:cytoplasm"/>
    <property type="evidence" value="ECO:0007669"/>
    <property type="project" value="UniProtKB-SubCell"/>
</dbReference>
<feature type="domain" description="Mur ligase C-terminal" evidence="13">
    <location>
        <begin position="314"/>
        <end position="431"/>
    </location>
</feature>
<dbReference type="Gene3D" id="3.90.190.20">
    <property type="entry name" value="Mur ligase, C-terminal domain"/>
    <property type="match status" value="1"/>
</dbReference>
<keyword evidence="4 10" id="KW-0547">Nucleotide-binding</keyword>
<dbReference type="InterPro" id="IPR013221">
    <property type="entry name" value="Mur_ligase_cen"/>
</dbReference>
<dbReference type="InterPro" id="IPR000713">
    <property type="entry name" value="Mur_ligase_N"/>
</dbReference>
<keyword evidence="8 10" id="KW-0131">Cell cycle</keyword>
<name>A0A0S2I5D1_9BACT</name>
<reference evidence="15 16" key="1">
    <citation type="submission" date="2015-11" db="EMBL/GenBank/DDBJ databases">
        <title>Description and complete genome sequence of a novel strain predominating in hypersaline microbial mats and representing a new family of the Bacteriodetes phylum.</title>
        <authorList>
            <person name="Spring S."/>
            <person name="Bunk B."/>
            <person name="Sproer C."/>
            <person name="Klenk H.-P."/>
        </authorList>
    </citation>
    <scope>NUCLEOTIDE SEQUENCE [LARGE SCALE GENOMIC DNA]</scope>
    <source>
        <strain evidence="15 16">L21-Spi-D4</strain>
    </source>
</reference>
<dbReference type="PATRIC" id="fig|1307839.3.peg.3812"/>
<evidence type="ECO:0000256" key="10">
    <source>
        <dbReference type="HAMAP-Rule" id="MF_02019"/>
    </source>
</evidence>
<evidence type="ECO:0000259" key="14">
    <source>
        <dbReference type="Pfam" id="PF08245"/>
    </source>
</evidence>
<dbReference type="AlphaFoldDB" id="A0A0S2I5D1"/>
<evidence type="ECO:0000256" key="6">
    <source>
        <dbReference type="ARBA" id="ARBA00022960"/>
    </source>
</evidence>
<evidence type="ECO:0000256" key="3">
    <source>
        <dbReference type="ARBA" id="ARBA00022618"/>
    </source>
</evidence>
<dbReference type="InterPro" id="IPR036565">
    <property type="entry name" value="Mur-like_cat_sf"/>
</dbReference>
<dbReference type="EMBL" id="CP013118">
    <property type="protein sequence ID" value="ALO17164.1"/>
    <property type="molecule type" value="Genomic_DNA"/>
</dbReference>
<comment type="function">
    <text evidence="10 11">Involved in cell wall formation. Catalyzes the final step in the synthesis of UDP-N-acetylmuramoyl-pentapeptide, the precursor of murein.</text>
</comment>
<dbReference type="Gene3D" id="3.40.1390.10">
    <property type="entry name" value="MurE/MurF, N-terminal domain"/>
    <property type="match status" value="1"/>
</dbReference>
<dbReference type="PANTHER" id="PTHR43024">
    <property type="entry name" value="UDP-N-ACETYLMURAMOYL-TRIPEPTIDE--D-ALANYL-D-ALANINE LIGASE"/>
    <property type="match status" value="1"/>
</dbReference>
<evidence type="ECO:0000256" key="7">
    <source>
        <dbReference type="ARBA" id="ARBA00022984"/>
    </source>
</evidence>
<dbReference type="GO" id="GO:0047480">
    <property type="term" value="F:UDP-N-acetylmuramoyl-tripeptide-D-alanyl-D-alanine ligase activity"/>
    <property type="evidence" value="ECO:0007669"/>
    <property type="project" value="UniProtKB-UniRule"/>
</dbReference>
<comment type="catalytic activity">
    <reaction evidence="10 11">
        <text>D-alanyl-D-alanine + UDP-N-acetyl-alpha-D-muramoyl-L-alanyl-gamma-D-glutamyl-meso-2,6-diaminopimelate + ATP = UDP-N-acetyl-alpha-D-muramoyl-L-alanyl-gamma-D-glutamyl-meso-2,6-diaminopimeloyl-D-alanyl-D-alanine + ADP + phosphate + H(+)</text>
        <dbReference type="Rhea" id="RHEA:28374"/>
        <dbReference type="ChEBI" id="CHEBI:15378"/>
        <dbReference type="ChEBI" id="CHEBI:30616"/>
        <dbReference type="ChEBI" id="CHEBI:43474"/>
        <dbReference type="ChEBI" id="CHEBI:57822"/>
        <dbReference type="ChEBI" id="CHEBI:61386"/>
        <dbReference type="ChEBI" id="CHEBI:83905"/>
        <dbReference type="ChEBI" id="CHEBI:456216"/>
        <dbReference type="EC" id="6.3.2.10"/>
    </reaction>
</comment>
<dbReference type="SUPFAM" id="SSF53623">
    <property type="entry name" value="MurD-like peptide ligases, catalytic domain"/>
    <property type="match status" value="1"/>
</dbReference>
<dbReference type="Pfam" id="PF01225">
    <property type="entry name" value="Mur_ligase"/>
    <property type="match status" value="1"/>
</dbReference>
<dbReference type="GO" id="GO:0009252">
    <property type="term" value="P:peptidoglycan biosynthetic process"/>
    <property type="evidence" value="ECO:0007669"/>
    <property type="project" value="UniProtKB-UniRule"/>
</dbReference>
<dbReference type="UniPathway" id="UPA00219"/>
<evidence type="ECO:0000256" key="1">
    <source>
        <dbReference type="ARBA" id="ARBA00022490"/>
    </source>
</evidence>
<dbReference type="Pfam" id="PF02875">
    <property type="entry name" value="Mur_ligase_C"/>
    <property type="match status" value="1"/>
</dbReference>
<dbReference type="OrthoDB" id="9801978at2"/>
<keyword evidence="2 10" id="KW-0436">Ligase</keyword>
<dbReference type="RefSeq" id="WP_057954481.1">
    <property type="nucleotide sequence ID" value="NZ_CP013118.1"/>
</dbReference>
<keyword evidence="16" id="KW-1185">Reference proteome</keyword>
<organism evidence="15 16">
    <name type="scientific">Salinivirga cyanobacteriivorans</name>
    <dbReference type="NCBI Taxonomy" id="1307839"/>
    <lineage>
        <taxon>Bacteria</taxon>
        <taxon>Pseudomonadati</taxon>
        <taxon>Bacteroidota</taxon>
        <taxon>Bacteroidia</taxon>
        <taxon>Bacteroidales</taxon>
        <taxon>Salinivirgaceae</taxon>
        <taxon>Salinivirga</taxon>
    </lineage>
</organism>
<dbReference type="PANTHER" id="PTHR43024:SF1">
    <property type="entry name" value="UDP-N-ACETYLMURAMOYL-TRIPEPTIDE--D-ALANYL-D-ALANINE LIGASE"/>
    <property type="match status" value="1"/>
</dbReference>
<dbReference type="STRING" id="1307839.L21SP5_03556"/>
<evidence type="ECO:0000256" key="8">
    <source>
        <dbReference type="ARBA" id="ARBA00023306"/>
    </source>
</evidence>
<keyword evidence="3 10" id="KW-0132">Cell division</keyword>
<dbReference type="Gene3D" id="3.40.1190.10">
    <property type="entry name" value="Mur-like, catalytic domain"/>
    <property type="match status" value="1"/>
</dbReference>
<feature type="domain" description="Mur ligase N-terminal catalytic" evidence="12">
    <location>
        <begin position="16"/>
        <end position="82"/>
    </location>
</feature>
<accession>A0A0S2I5D1</accession>